<evidence type="ECO:0000256" key="3">
    <source>
        <dbReference type="ARBA" id="ARBA00023163"/>
    </source>
</evidence>
<protein>
    <submittedName>
        <fullName evidence="7">NAC domain-containing protein 67-like</fullName>
    </submittedName>
</protein>
<dbReference type="Gene3D" id="2.170.150.80">
    <property type="entry name" value="NAC domain"/>
    <property type="match status" value="1"/>
</dbReference>
<dbReference type="Pfam" id="PF02365">
    <property type="entry name" value="NAM"/>
    <property type="match status" value="1"/>
</dbReference>
<evidence type="ECO:0000259" key="5">
    <source>
        <dbReference type="PROSITE" id="PS51005"/>
    </source>
</evidence>
<evidence type="ECO:0000256" key="1">
    <source>
        <dbReference type="ARBA" id="ARBA00023015"/>
    </source>
</evidence>
<evidence type="ECO:0000256" key="2">
    <source>
        <dbReference type="ARBA" id="ARBA00023125"/>
    </source>
</evidence>
<dbReference type="InterPro" id="IPR036093">
    <property type="entry name" value="NAC_dom_sf"/>
</dbReference>
<dbReference type="SUPFAM" id="SSF101941">
    <property type="entry name" value="NAC domain"/>
    <property type="match status" value="1"/>
</dbReference>
<name>A0ABM3QLY9_SPIOL</name>
<reference evidence="6" key="1">
    <citation type="journal article" date="2021" name="Nat. Commun.">
        <title>Genomic analyses provide insights into spinach domestication and the genetic basis of agronomic traits.</title>
        <authorList>
            <person name="Cai X."/>
            <person name="Sun X."/>
            <person name="Xu C."/>
            <person name="Sun H."/>
            <person name="Wang X."/>
            <person name="Ge C."/>
            <person name="Zhang Z."/>
            <person name="Wang Q."/>
            <person name="Fei Z."/>
            <person name="Jiao C."/>
            <person name="Wang Q."/>
        </authorList>
    </citation>
    <scope>NUCLEOTIDE SEQUENCE [LARGE SCALE GENOMIC DNA]</scope>
    <source>
        <strain evidence="6">cv. Varoflay</strain>
    </source>
</reference>
<gene>
    <name evidence="7" type="primary">LOC110805045</name>
</gene>
<dbReference type="Proteomes" id="UP000813463">
    <property type="component" value="Chromosome 5"/>
</dbReference>
<accession>A0ABM3QLY9</accession>
<organism evidence="6 7">
    <name type="scientific">Spinacia oleracea</name>
    <name type="common">Spinach</name>
    <dbReference type="NCBI Taxonomy" id="3562"/>
    <lineage>
        <taxon>Eukaryota</taxon>
        <taxon>Viridiplantae</taxon>
        <taxon>Streptophyta</taxon>
        <taxon>Embryophyta</taxon>
        <taxon>Tracheophyta</taxon>
        <taxon>Spermatophyta</taxon>
        <taxon>Magnoliopsida</taxon>
        <taxon>eudicotyledons</taxon>
        <taxon>Gunneridae</taxon>
        <taxon>Pentapetalae</taxon>
        <taxon>Caryophyllales</taxon>
        <taxon>Chenopodiaceae</taxon>
        <taxon>Chenopodioideae</taxon>
        <taxon>Anserineae</taxon>
        <taxon>Spinacia</taxon>
    </lineage>
</organism>
<keyword evidence="4" id="KW-0539">Nucleus</keyword>
<evidence type="ECO:0000313" key="6">
    <source>
        <dbReference type="Proteomes" id="UP000813463"/>
    </source>
</evidence>
<dbReference type="RefSeq" id="XP_056684375.1">
    <property type="nucleotide sequence ID" value="XM_056828397.1"/>
</dbReference>
<keyword evidence="6" id="KW-1185">Reference proteome</keyword>
<keyword evidence="2" id="KW-0238">DNA-binding</keyword>
<keyword evidence="1" id="KW-0805">Transcription regulation</keyword>
<dbReference type="PROSITE" id="PS51005">
    <property type="entry name" value="NAC"/>
    <property type="match status" value="1"/>
</dbReference>
<feature type="domain" description="NAC" evidence="5">
    <location>
        <begin position="26"/>
        <end position="174"/>
    </location>
</feature>
<dbReference type="GeneID" id="110805045"/>
<dbReference type="PANTHER" id="PTHR31719">
    <property type="entry name" value="NAC TRANSCRIPTION FACTOR 56"/>
    <property type="match status" value="1"/>
</dbReference>
<sequence>MELIQSPNPNNYPTIEAEREAFYKSLPPGFRFSPNDRELILFYLIPKIKGDAVPLNLIHEVNIYDHHPQQFAEKYAAQGARKWYFFTPRDKKYMNGGRPNRKAGDGYWKATGVDKKIVDESDIIIGYKRSLVYYEGKPKKGHKTDWIMYEYVVKDNPSSTLPNNNTGMRSTILL</sequence>
<reference evidence="7" key="2">
    <citation type="submission" date="2025-08" db="UniProtKB">
        <authorList>
            <consortium name="RefSeq"/>
        </authorList>
    </citation>
    <scope>IDENTIFICATION</scope>
    <source>
        <tissue evidence="7">Leaf</tissue>
    </source>
</reference>
<dbReference type="InterPro" id="IPR003441">
    <property type="entry name" value="NAC-dom"/>
</dbReference>
<proteinExistence type="predicted"/>
<keyword evidence="3" id="KW-0804">Transcription</keyword>
<evidence type="ECO:0000256" key="4">
    <source>
        <dbReference type="ARBA" id="ARBA00023242"/>
    </source>
</evidence>
<evidence type="ECO:0000313" key="7">
    <source>
        <dbReference type="RefSeq" id="XP_056684375.1"/>
    </source>
</evidence>
<dbReference type="PANTHER" id="PTHR31719:SF179">
    <property type="entry name" value="OS08G0148400 PROTEIN"/>
    <property type="match status" value="1"/>
</dbReference>